<sequence>MLNYHNSTSIEQLPAEVLQQIFILSGNHHFPLVSWTFYNAANCQTSVKTAWLLHKYEYNHELAFYRGLRRRFFNKDILFQLDASYQLELKANGEQPKPLSFSKRPIPQSLFQVPDQKNYELVKILLKRGGSSTDHNNYPIIKSAQLGCLDMVELLLQYKAKAAVKDNLALIYAVKGKNIKIVKRLIEAGAPVDDDCMKTAERNNHPEMISLLKLYRRKL</sequence>
<evidence type="ECO:0000313" key="1">
    <source>
        <dbReference type="EMBL" id="CAG8453455.1"/>
    </source>
</evidence>
<dbReference type="Gene3D" id="1.25.40.20">
    <property type="entry name" value="Ankyrin repeat-containing domain"/>
    <property type="match status" value="1"/>
</dbReference>
<comment type="caution">
    <text evidence="1">The sequence shown here is derived from an EMBL/GenBank/DDBJ whole genome shotgun (WGS) entry which is preliminary data.</text>
</comment>
<dbReference type="OrthoDB" id="539213at2759"/>
<dbReference type="SUPFAM" id="SSF48403">
    <property type="entry name" value="Ankyrin repeat"/>
    <property type="match status" value="1"/>
</dbReference>
<organism evidence="1 2">
    <name type="scientific">Paraglomus occultum</name>
    <dbReference type="NCBI Taxonomy" id="144539"/>
    <lineage>
        <taxon>Eukaryota</taxon>
        <taxon>Fungi</taxon>
        <taxon>Fungi incertae sedis</taxon>
        <taxon>Mucoromycota</taxon>
        <taxon>Glomeromycotina</taxon>
        <taxon>Glomeromycetes</taxon>
        <taxon>Paraglomerales</taxon>
        <taxon>Paraglomeraceae</taxon>
        <taxon>Paraglomus</taxon>
    </lineage>
</organism>
<dbReference type="Proteomes" id="UP000789572">
    <property type="component" value="Unassembled WGS sequence"/>
</dbReference>
<dbReference type="Pfam" id="PF12796">
    <property type="entry name" value="Ank_2"/>
    <property type="match status" value="1"/>
</dbReference>
<protein>
    <submittedName>
        <fullName evidence="1">997_t:CDS:1</fullName>
    </submittedName>
</protein>
<dbReference type="AlphaFoldDB" id="A0A9N8YX00"/>
<dbReference type="SMART" id="SM00248">
    <property type="entry name" value="ANK"/>
    <property type="match status" value="2"/>
</dbReference>
<proteinExistence type="predicted"/>
<dbReference type="InterPro" id="IPR036770">
    <property type="entry name" value="Ankyrin_rpt-contain_sf"/>
</dbReference>
<gene>
    <name evidence="1" type="ORF">POCULU_LOCUS157</name>
</gene>
<evidence type="ECO:0000313" key="2">
    <source>
        <dbReference type="Proteomes" id="UP000789572"/>
    </source>
</evidence>
<dbReference type="InterPro" id="IPR002110">
    <property type="entry name" value="Ankyrin_rpt"/>
</dbReference>
<reference evidence="1" key="1">
    <citation type="submission" date="2021-06" db="EMBL/GenBank/DDBJ databases">
        <authorList>
            <person name="Kallberg Y."/>
            <person name="Tangrot J."/>
            <person name="Rosling A."/>
        </authorList>
    </citation>
    <scope>NUCLEOTIDE SEQUENCE</scope>
    <source>
        <strain evidence="1">IA702</strain>
    </source>
</reference>
<keyword evidence="2" id="KW-1185">Reference proteome</keyword>
<dbReference type="EMBL" id="CAJVPJ010000008">
    <property type="protein sequence ID" value="CAG8453455.1"/>
    <property type="molecule type" value="Genomic_DNA"/>
</dbReference>
<accession>A0A9N8YX00</accession>
<name>A0A9N8YX00_9GLOM</name>